<dbReference type="RefSeq" id="WP_119781724.1">
    <property type="nucleotide sequence ID" value="NZ_QYUK01000011.1"/>
</dbReference>
<feature type="region of interest" description="Disordered" evidence="1">
    <location>
        <begin position="26"/>
        <end position="58"/>
    </location>
</feature>
<proteinExistence type="predicted"/>
<feature type="signal peptide" evidence="2">
    <location>
        <begin position="1"/>
        <end position="25"/>
    </location>
</feature>
<dbReference type="EMBL" id="QYUK01000011">
    <property type="protein sequence ID" value="RJF89637.1"/>
    <property type="molecule type" value="Genomic_DNA"/>
</dbReference>
<comment type="caution">
    <text evidence="3">The sequence shown here is derived from an EMBL/GenBank/DDBJ whole genome shotgun (WGS) entry which is preliminary data.</text>
</comment>
<evidence type="ECO:0000313" key="3">
    <source>
        <dbReference type="EMBL" id="RJF89637.1"/>
    </source>
</evidence>
<evidence type="ECO:0000313" key="4">
    <source>
        <dbReference type="Proteomes" id="UP000284605"/>
    </source>
</evidence>
<dbReference type="OrthoDB" id="8479681at2"/>
<feature type="compositionally biased region" description="Polar residues" evidence="1">
    <location>
        <begin position="31"/>
        <end position="40"/>
    </location>
</feature>
<keyword evidence="2" id="KW-0732">Signal</keyword>
<dbReference type="InterPro" id="IPR021959">
    <property type="entry name" value="DUF3576"/>
</dbReference>
<reference evidence="3 4" key="1">
    <citation type="submission" date="2018-09" db="EMBL/GenBank/DDBJ databases">
        <authorList>
            <person name="Zhu H."/>
        </authorList>
    </citation>
    <scope>NUCLEOTIDE SEQUENCE [LARGE SCALE GENOMIC DNA]</scope>
    <source>
        <strain evidence="3 4">K1W22B-8</strain>
    </source>
</reference>
<evidence type="ECO:0000256" key="2">
    <source>
        <dbReference type="SAM" id="SignalP"/>
    </source>
</evidence>
<dbReference type="Pfam" id="PF12100">
    <property type="entry name" value="DUF3576"/>
    <property type="match status" value="1"/>
</dbReference>
<gene>
    <name evidence="3" type="ORF">D3874_23880</name>
</gene>
<name>A0A418WHW9_9PROT</name>
<dbReference type="Proteomes" id="UP000284605">
    <property type="component" value="Unassembled WGS sequence"/>
</dbReference>
<accession>A0A418WHW9</accession>
<organism evidence="3 4">
    <name type="scientific">Oleomonas cavernae</name>
    <dbReference type="NCBI Taxonomy" id="2320859"/>
    <lineage>
        <taxon>Bacteria</taxon>
        <taxon>Pseudomonadati</taxon>
        <taxon>Pseudomonadota</taxon>
        <taxon>Alphaproteobacteria</taxon>
        <taxon>Acetobacterales</taxon>
        <taxon>Acetobacteraceae</taxon>
        <taxon>Oleomonas</taxon>
    </lineage>
</organism>
<evidence type="ECO:0000256" key="1">
    <source>
        <dbReference type="SAM" id="MobiDB-lite"/>
    </source>
</evidence>
<feature type="chain" id="PRO_5019474293" evidence="2">
    <location>
        <begin position="26"/>
        <end position="184"/>
    </location>
</feature>
<sequence length="184" mass="19720">MIGLRLRAALVFLSVGLGLAGCESAGEPVQQYPSQSTYSGRSIPAPDPNAPQGGILGPDGLTLFDGGKNRDDGATSGIGVNALLWRASLDTLSFMPLASADPFGGVIITDWYSSPDRPSERMKATVYILDRRLRADGLKVALFRQQIGPERQWLDVPVSAETVAQLENAILTRARQLRVQSIGQ</sequence>
<dbReference type="PROSITE" id="PS51257">
    <property type="entry name" value="PROKAR_LIPOPROTEIN"/>
    <property type="match status" value="1"/>
</dbReference>
<dbReference type="AlphaFoldDB" id="A0A418WHW9"/>
<protein>
    <submittedName>
        <fullName evidence="3">DUF3576 domain-containing protein</fullName>
    </submittedName>
</protein>
<keyword evidence="4" id="KW-1185">Reference proteome</keyword>